<keyword evidence="2" id="KW-1185">Reference proteome</keyword>
<sequence length="70" mass="7466">MHEVDSELIHRAWKVVVDSRDACAIEVGELIAAGKATDPNANLIEIGDELVKEGDGGKIVQVELSKGLRG</sequence>
<reference evidence="1" key="1">
    <citation type="submission" date="2019-10" db="EMBL/GenBank/DDBJ databases">
        <authorList>
            <consortium name="DOE Joint Genome Institute"/>
            <person name="Kuo A."/>
            <person name="Miyauchi S."/>
            <person name="Kiss E."/>
            <person name="Drula E."/>
            <person name="Kohler A."/>
            <person name="Sanchez-Garcia M."/>
            <person name="Andreopoulos B."/>
            <person name="Barry K.W."/>
            <person name="Bonito G."/>
            <person name="Buee M."/>
            <person name="Carver A."/>
            <person name="Chen C."/>
            <person name="Cichocki N."/>
            <person name="Clum A."/>
            <person name="Culley D."/>
            <person name="Crous P.W."/>
            <person name="Fauchery L."/>
            <person name="Girlanda M."/>
            <person name="Hayes R."/>
            <person name="Keri Z."/>
            <person name="LaButti K."/>
            <person name="Lipzen A."/>
            <person name="Lombard V."/>
            <person name="Magnuson J."/>
            <person name="Maillard F."/>
            <person name="Morin E."/>
            <person name="Murat C."/>
            <person name="Nolan M."/>
            <person name="Ohm R."/>
            <person name="Pangilinan J."/>
            <person name="Pereira M."/>
            <person name="Perotto S."/>
            <person name="Peter M."/>
            <person name="Riley R."/>
            <person name="Sitrit Y."/>
            <person name="Stielow B."/>
            <person name="Szollosi G."/>
            <person name="Zifcakova L."/>
            <person name="Stursova M."/>
            <person name="Spatafora J.W."/>
            <person name="Tedersoo L."/>
            <person name="Vaario L.-M."/>
            <person name="Yamada A."/>
            <person name="Yan M."/>
            <person name="Wang P."/>
            <person name="Xu J."/>
            <person name="Bruns T."/>
            <person name="Baldrian P."/>
            <person name="Vilgalys R."/>
            <person name="Henrissat B."/>
            <person name="Grigoriev I.V."/>
            <person name="Hibbett D."/>
            <person name="Nagy L.G."/>
            <person name="Martin F.M."/>
        </authorList>
    </citation>
    <scope>NUCLEOTIDE SEQUENCE</scope>
    <source>
        <strain evidence="1">BED1</strain>
    </source>
</reference>
<gene>
    <name evidence="1" type="ORF">L210DRAFT_3553470</name>
</gene>
<name>A0AAD4GAU9_BOLED</name>
<dbReference type="Proteomes" id="UP001194468">
    <property type="component" value="Unassembled WGS sequence"/>
</dbReference>
<organism evidence="1 2">
    <name type="scientific">Boletus edulis BED1</name>
    <dbReference type="NCBI Taxonomy" id="1328754"/>
    <lineage>
        <taxon>Eukaryota</taxon>
        <taxon>Fungi</taxon>
        <taxon>Dikarya</taxon>
        <taxon>Basidiomycota</taxon>
        <taxon>Agaricomycotina</taxon>
        <taxon>Agaricomycetes</taxon>
        <taxon>Agaricomycetidae</taxon>
        <taxon>Boletales</taxon>
        <taxon>Boletineae</taxon>
        <taxon>Boletaceae</taxon>
        <taxon>Boletoideae</taxon>
        <taxon>Boletus</taxon>
    </lineage>
</organism>
<dbReference type="EMBL" id="WHUW01000029">
    <property type="protein sequence ID" value="KAF8434270.1"/>
    <property type="molecule type" value="Genomic_DNA"/>
</dbReference>
<accession>A0AAD4GAU9</accession>
<evidence type="ECO:0000313" key="1">
    <source>
        <dbReference type="EMBL" id="KAF8434270.1"/>
    </source>
</evidence>
<comment type="caution">
    <text evidence="1">The sequence shown here is derived from an EMBL/GenBank/DDBJ whole genome shotgun (WGS) entry which is preliminary data.</text>
</comment>
<dbReference type="Gene3D" id="3.40.50.720">
    <property type="entry name" value="NAD(P)-binding Rossmann-like Domain"/>
    <property type="match status" value="1"/>
</dbReference>
<evidence type="ECO:0000313" key="2">
    <source>
        <dbReference type="Proteomes" id="UP001194468"/>
    </source>
</evidence>
<protein>
    <submittedName>
        <fullName evidence="1">Uncharacterized protein</fullName>
    </submittedName>
</protein>
<proteinExistence type="predicted"/>
<reference evidence="1" key="2">
    <citation type="journal article" date="2020" name="Nat. Commun.">
        <title>Large-scale genome sequencing of mycorrhizal fungi provides insights into the early evolution of symbiotic traits.</title>
        <authorList>
            <person name="Miyauchi S."/>
            <person name="Kiss E."/>
            <person name="Kuo A."/>
            <person name="Drula E."/>
            <person name="Kohler A."/>
            <person name="Sanchez-Garcia M."/>
            <person name="Morin E."/>
            <person name="Andreopoulos B."/>
            <person name="Barry K.W."/>
            <person name="Bonito G."/>
            <person name="Buee M."/>
            <person name="Carver A."/>
            <person name="Chen C."/>
            <person name="Cichocki N."/>
            <person name="Clum A."/>
            <person name="Culley D."/>
            <person name="Crous P.W."/>
            <person name="Fauchery L."/>
            <person name="Girlanda M."/>
            <person name="Hayes R.D."/>
            <person name="Keri Z."/>
            <person name="LaButti K."/>
            <person name="Lipzen A."/>
            <person name="Lombard V."/>
            <person name="Magnuson J."/>
            <person name="Maillard F."/>
            <person name="Murat C."/>
            <person name="Nolan M."/>
            <person name="Ohm R.A."/>
            <person name="Pangilinan J."/>
            <person name="Pereira M.F."/>
            <person name="Perotto S."/>
            <person name="Peter M."/>
            <person name="Pfister S."/>
            <person name="Riley R."/>
            <person name="Sitrit Y."/>
            <person name="Stielow J.B."/>
            <person name="Szollosi G."/>
            <person name="Zifcakova L."/>
            <person name="Stursova M."/>
            <person name="Spatafora J.W."/>
            <person name="Tedersoo L."/>
            <person name="Vaario L.M."/>
            <person name="Yamada A."/>
            <person name="Yan M."/>
            <person name="Wang P."/>
            <person name="Xu J."/>
            <person name="Bruns T."/>
            <person name="Baldrian P."/>
            <person name="Vilgalys R."/>
            <person name="Dunand C."/>
            <person name="Henrissat B."/>
            <person name="Grigoriev I.V."/>
            <person name="Hibbett D."/>
            <person name="Nagy L.G."/>
            <person name="Martin F.M."/>
        </authorList>
    </citation>
    <scope>NUCLEOTIDE SEQUENCE</scope>
    <source>
        <strain evidence="1">BED1</strain>
    </source>
</reference>
<dbReference type="AlphaFoldDB" id="A0AAD4GAU9"/>